<dbReference type="Pfam" id="PF07716">
    <property type="entry name" value="bZIP_2"/>
    <property type="match status" value="1"/>
</dbReference>
<keyword evidence="4" id="KW-1185">Reference proteome</keyword>
<evidence type="ECO:0000313" key="3">
    <source>
        <dbReference type="EMBL" id="KAJ1363852.1"/>
    </source>
</evidence>
<feature type="compositionally biased region" description="Polar residues" evidence="1">
    <location>
        <begin position="86"/>
        <end position="105"/>
    </location>
</feature>
<dbReference type="GO" id="GO:0000981">
    <property type="term" value="F:DNA-binding transcription factor activity, RNA polymerase II-specific"/>
    <property type="evidence" value="ECO:0007669"/>
    <property type="project" value="TreeGrafter"/>
</dbReference>
<feature type="domain" description="BZIP" evidence="2">
    <location>
        <begin position="121"/>
        <end position="184"/>
    </location>
</feature>
<dbReference type="GO" id="GO:0006351">
    <property type="term" value="P:DNA-templated transcription"/>
    <property type="evidence" value="ECO:0007669"/>
    <property type="project" value="InterPro"/>
</dbReference>
<organism evidence="3 4">
    <name type="scientific">Parelaphostrongylus tenuis</name>
    <name type="common">Meningeal worm</name>
    <dbReference type="NCBI Taxonomy" id="148309"/>
    <lineage>
        <taxon>Eukaryota</taxon>
        <taxon>Metazoa</taxon>
        <taxon>Ecdysozoa</taxon>
        <taxon>Nematoda</taxon>
        <taxon>Chromadorea</taxon>
        <taxon>Rhabditida</taxon>
        <taxon>Rhabditina</taxon>
        <taxon>Rhabditomorpha</taxon>
        <taxon>Strongyloidea</taxon>
        <taxon>Metastrongylidae</taxon>
        <taxon>Parelaphostrongylus</taxon>
    </lineage>
</organism>
<dbReference type="CDD" id="cd14813">
    <property type="entry name" value="bZIP_BmCbz-like"/>
    <property type="match status" value="1"/>
</dbReference>
<dbReference type="InterPro" id="IPR046347">
    <property type="entry name" value="bZIP_sf"/>
</dbReference>
<dbReference type="InterPro" id="IPR004827">
    <property type="entry name" value="bZIP"/>
</dbReference>
<gene>
    <name evidence="3" type="ORF">KIN20_023803</name>
</gene>
<feature type="region of interest" description="Disordered" evidence="1">
    <location>
        <begin position="36"/>
        <end position="64"/>
    </location>
</feature>
<dbReference type="GO" id="GO:0000978">
    <property type="term" value="F:RNA polymerase II cis-regulatory region sequence-specific DNA binding"/>
    <property type="evidence" value="ECO:0007669"/>
    <property type="project" value="TreeGrafter"/>
</dbReference>
<dbReference type="Proteomes" id="UP001196413">
    <property type="component" value="Unassembled WGS sequence"/>
</dbReference>
<proteinExistence type="predicted"/>
<evidence type="ECO:0000256" key="1">
    <source>
        <dbReference type="SAM" id="MobiDB-lite"/>
    </source>
</evidence>
<feature type="compositionally biased region" description="Basic and acidic residues" evidence="1">
    <location>
        <begin position="122"/>
        <end position="131"/>
    </location>
</feature>
<name>A0AAD5QWC5_PARTN</name>
<comment type="caution">
    <text evidence="3">The sequence shown here is derived from an EMBL/GenBank/DDBJ whole genome shotgun (WGS) entry which is preliminary data.</text>
</comment>
<feature type="region of interest" description="Disordered" evidence="1">
    <location>
        <begin position="86"/>
        <end position="146"/>
    </location>
</feature>
<dbReference type="PANTHER" id="PTHR23334">
    <property type="entry name" value="CCAAT/ENHANCER BINDING PROTEIN"/>
    <property type="match status" value="1"/>
</dbReference>
<dbReference type="EMBL" id="JAHQIW010004817">
    <property type="protein sequence ID" value="KAJ1363852.1"/>
    <property type="molecule type" value="Genomic_DNA"/>
</dbReference>
<protein>
    <recommendedName>
        <fullName evidence="2">BZIP domain-containing protein</fullName>
    </recommendedName>
</protein>
<evidence type="ECO:0000313" key="4">
    <source>
        <dbReference type="Proteomes" id="UP001196413"/>
    </source>
</evidence>
<dbReference type="SUPFAM" id="SSF57959">
    <property type="entry name" value="Leucine zipper domain"/>
    <property type="match status" value="1"/>
</dbReference>
<reference evidence="3" key="1">
    <citation type="submission" date="2021-06" db="EMBL/GenBank/DDBJ databases">
        <title>Parelaphostrongylus tenuis whole genome reference sequence.</title>
        <authorList>
            <person name="Garwood T.J."/>
            <person name="Larsen P.A."/>
            <person name="Fountain-Jones N.M."/>
            <person name="Garbe J.R."/>
            <person name="Macchietto M.G."/>
            <person name="Kania S.A."/>
            <person name="Gerhold R.W."/>
            <person name="Richards J.E."/>
            <person name="Wolf T.M."/>
        </authorList>
    </citation>
    <scope>NUCLEOTIDE SEQUENCE</scope>
    <source>
        <strain evidence="3">MNPRO001-30</strain>
        <tissue evidence="3">Meninges</tissue>
    </source>
</reference>
<accession>A0AAD5QWC5</accession>
<dbReference type="InterPro" id="IPR031106">
    <property type="entry name" value="C/EBP"/>
</dbReference>
<dbReference type="PANTHER" id="PTHR23334:SF72">
    <property type="entry name" value="PROTEIN MABIKI"/>
    <property type="match status" value="1"/>
</dbReference>
<dbReference type="PROSITE" id="PS00036">
    <property type="entry name" value="BZIP_BASIC"/>
    <property type="match status" value="1"/>
</dbReference>
<feature type="compositionally biased region" description="Low complexity" evidence="1">
    <location>
        <begin position="106"/>
        <end position="118"/>
    </location>
</feature>
<evidence type="ECO:0000259" key="2">
    <source>
        <dbReference type="PROSITE" id="PS50217"/>
    </source>
</evidence>
<dbReference type="PROSITE" id="PS50217">
    <property type="entry name" value="BZIP"/>
    <property type="match status" value="1"/>
</dbReference>
<dbReference type="Gene3D" id="1.20.5.170">
    <property type="match status" value="1"/>
</dbReference>
<dbReference type="AlphaFoldDB" id="A0AAD5QWC5"/>
<sequence>MYADYFPDNYDVDLNDIGTSFDCDISTLDSYLHSPSCSSTTDLPHNQPCSSTRTQLSSSTEQSPLAFDSSTVEEFFPDLCGTSNVSDVQRTSPRSNQSIDSVTMTSRYSPYSRSSKSSDVLNDYREKRDKNNIASQRSRLKRAEKQRDLRNEKEMLERRNIELKTLLSSLEVQVADYKQIILMLMSKSRS</sequence>